<protein>
    <recommendedName>
        <fullName evidence="3">Heterokaryon incompatibility domain-containing protein</fullName>
    </recommendedName>
</protein>
<dbReference type="Proteomes" id="UP000184330">
    <property type="component" value="Unassembled WGS sequence"/>
</dbReference>
<reference evidence="1 2" key="1">
    <citation type="submission" date="2016-03" db="EMBL/GenBank/DDBJ databases">
        <authorList>
            <person name="Ploux O."/>
        </authorList>
    </citation>
    <scope>NUCLEOTIDE SEQUENCE [LARGE SCALE GENOMIC DNA]</scope>
    <source>
        <strain evidence="1 2">UAMH 11012</strain>
    </source>
</reference>
<name>A0A1L7WJB5_9HELO</name>
<organism evidence="1 2">
    <name type="scientific">Phialocephala subalpina</name>
    <dbReference type="NCBI Taxonomy" id="576137"/>
    <lineage>
        <taxon>Eukaryota</taxon>
        <taxon>Fungi</taxon>
        <taxon>Dikarya</taxon>
        <taxon>Ascomycota</taxon>
        <taxon>Pezizomycotina</taxon>
        <taxon>Leotiomycetes</taxon>
        <taxon>Helotiales</taxon>
        <taxon>Mollisiaceae</taxon>
        <taxon>Phialocephala</taxon>
        <taxon>Phialocephala fortinii species complex</taxon>
    </lineage>
</organism>
<dbReference type="OrthoDB" id="10500141at2759"/>
<evidence type="ECO:0000313" key="1">
    <source>
        <dbReference type="EMBL" id="CZR52863.1"/>
    </source>
</evidence>
<dbReference type="AlphaFoldDB" id="A0A1L7WJB5"/>
<gene>
    <name evidence="1" type="ORF">PAC_02740</name>
</gene>
<evidence type="ECO:0000313" key="2">
    <source>
        <dbReference type="Proteomes" id="UP000184330"/>
    </source>
</evidence>
<accession>A0A1L7WJB5</accession>
<evidence type="ECO:0008006" key="3">
    <source>
        <dbReference type="Google" id="ProtNLM"/>
    </source>
</evidence>
<proteinExistence type="predicted"/>
<sequence length="234" mass="26273">MSLKRKRYVNDGAGSSLCEVCTSMTSSPQGLASLMSSDEYKHHSRADLEISTLTGCHCCKMLFEKALAKWPGPRSWPPRVVALDEKGVPLRSEQFESGEQKLSCLRYKRAQGIDTAVFDICVAAVEGNSSSRFLVNAPFSTDIDSTHVMRRIEEWLAECEGHENCLTRNSSRLPSRVIYVGHDSQDLRTYESKKGVDALCIYPNQSQIKILRNLSFAPQFSEVFRFTHLASQIN</sequence>
<keyword evidence="2" id="KW-1185">Reference proteome</keyword>
<dbReference type="EMBL" id="FJOG01000003">
    <property type="protein sequence ID" value="CZR52863.1"/>
    <property type="molecule type" value="Genomic_DNA"/>
</dbReference>